<feature type="transmembrane region" description="Helical" evidence="1">
    <location>
        <begin position="214"/>
        <end position="237"/>
    </location>
</feature>
<feature type="transmembrane region" description="Helical" evidence="1">
    <location>
        <begin position="85"/>
        <end position="104"/>
    </location>
</feature>
<evidence type="ECO:0000313" key="3">
    <source>
        <dbReference type="Proteomes" id="UP000074825"/>
    </source>
</evidence>
<dbReference type="EMBL" id="FIIF01000019">
    <property type="protein sequence ID" value="CYV99365.1"/>
    <property type="molecule type" value="Genomic_DNA"/>
</dbReference>
<dbReference type="RefSeq" id="WP_044676790.1">
    <property type="nucleotide sequence ID" value="NZ_CEDN01000066.1"/>
</dbReference>
<organism evidence="2 3">
    <name type="scientific">Streptococcus suis</name>
    <dbReference type="NCBI Taxonomy" id="1307"/>
    <lineage>
        <taxon>Bacteria</taxon>
        <taxon>Bacillati</taxon>
        <taxon>Bacillota</taxon>
        <taxon>Bacilli</taxon>
        <taxon>Lactobacillales</taxon>
        <taxon>Streptococcaceae</taxon>
        <taxon>Streptococcus</taxon>
    </lineage>
</organism>
<gene>
    <name evidence="2" type="ORF">ERS132444_01985</name>
</gene>
<feature type="transmembrane region" description="Helical" evidence="1">
    <location>
        <begin position="249"/>
        <end position="267"/>
    </location>
</feature>
<dbReference type="InterPro" id="IPR025686">
    <property type="entry name" value="Glucos_trans_II"/>
</dbReference>
<feature type="transmembrane region" description="Helical" evidence="1">
    <location>
        <begin position="172"/>
        <end position="194"/>
    </location>
</feature>
<proteinExistence type="predicted"/>
<keyword evidence="1" id="KW-0472">Membrane</keyword>
<dbReference type="AlphaFoldDB" id="A0A0Z8F5S9"/>
<evidence type="ECO:0000313" key="2">
    <source>
        <dbReference type="EMBL" id="CYV99365.1"/>
    </source>
</evidence>
<keyword evidence="1" id="KW-1133">Transmembrane helix</keyword>
<evidence type="ECO:0008006" key="4">
    <source>
        <dbReference type="Google" id="ProtNLM"/>
    </source>
</evidence>
<feature type="transmembrane region" description="Helical" evidence="1">
    <location>
        <begin position="315"/>
        <end position="333"/>
    </location>
</feature>
<feature type="transmembrane region" description="Helical" evidence="1">
    <location>
        <begin position="374"/>
        <end position="398"/>
    </location>
</feature>
<name>A0A0Z8F5S9_STRSU</name>
<accession>A0A0Z8F5S9</accession>
<dbReference type="Proteomes" id="UP000074825">
    <property type="component" value="Unassembled WGS sequence"/>
</dbReference>
<keyword evidence="1" id="KW-0812">Transmembrane</keyword>
<feature type="transmembrane region" description="Helical" evidence="1">
    <location>
        <begin position="279"/>
        <end position="303"/>
    </location>
</feature>
<feature type="transmembrane region" description="Helical" evidence="1">
    <location>
        <begin position="25"/>
        <end position="46"/>
    </location>
</feature>
<sequence length="530" mass="61220">MIKRFFSIDKVHQFLQNKFTANREILLVCILYTFLFGLVTHSFMALNSSFSHDSLPELFAANEWKLKLGRVFAPIYIQVRGEITLPWLIVLLGLVYNSLSVFLLTKIFNIKSRCMIFFISGILTVNVSSIALISSFIHEFDNYMLSILLSILSVYLWKHYEKGYLYGAVSLGFSIGIYQAYISVAISLIVFYFLLELLEGKKVSSLVKRGITSIVMFVFGGVLYYLSLKVAFLLTGIPVRTGAYNSLDTIFHMSFVEILYTTVRAYVNMIRNIIFYKSIAPRLIMFALQIILFTFGAISFLQLLLRERVKTREKLLSCFLVLLLPLVMNIIFILTKGSVHDLMLFAHWFVYIFLIIICRMAVDREKHHDLKFFNLQPAVMMFTFLLLWINIVTGHSVYLKKDLEHKASISLLTRVLYQIEMQDNYVTGETPVVFVGEPTTLLPKQNKFSPLYEIEGNQKTFIITRWGKRWKTQSTFHYLLNNPILLVEEEQWDAMQKDSTIEKMPIYPEKGSIAFVGDVLVVKLGESLDN</sequence>
<evidence type="ECO:0000256" key="1">
    <source>
        <dbReference type="SAM" id="Phobius"/>
    </source>
</evidence>
<dbReference type="Pfam" id="PF14264">
    <property type="entry name" value="Glucos_trans_II"/>
    <property type="match status" value="1"/>
</dbReference>
<feature type="transmembrane region" description="Helical" evidence="1">
    <location>
        <begin position="345"/>
        <end position="362"/>
    </location>
</feature>
<feature type="transmembrane region" description="Helical" evidence="1">
    <location>
        <begin position="116"/>
        <end position="137"/>
    </location>
</feature>
<reference evidence="2 3" key="1">
    <citation type="submission" date="2016-02" db="EMBL/GenBank/DDBJ databases">
        <authorList>
            <consortium name="Pathogen Informatics"/>
        </authorList>
    </citation>
    <scope>NUCLEOTIDE SEQUENCE [LARGE SCALE GENOMIC DNA]</scope>
    <source>
        <strain evidence="2 3">LSS82</strain>
    </source>
</reference>
<protein>
    <recommendedName>
        <fullName evidence="4">Glucosyltransferase</fullName>
    </recommendedName>
</protein>